<dbReference type="AlphaFoldDB" id="X7EE09"/>
<feature type="transmembrane region" description="Helical" evidence="2">
    <location>
        <begin position="283"/>
        <end position="303"/>
    </location>
</feature>
<dbReference type="Pfam" id="PF01554">
    <property type="entry name" value="MatE"/>
    <property type="match status" value="2"/>
</dbReference>
<feature type="transmembrane region" description="Helical" evidence="2">
    <location>
        <begin position="384"/>
        <end position="404"/>
    </location>
</feature>
<proteinExistence type="predicted"/>
<gene>
    <name evidence="3" type="ORF">OCH239_10490</name>
</gene>
<dbReference type="GO" id="GO:0042910">
    <property type="term" value="F:xenobiotic transmembrane transporter activity"/>
    <property type="evidence" value="ECO:0007669"/>
    <property type="project" value="InterPro"/>
</dbReference>
<dbReference type="PANTHER" id="PTHR43298">
    <property type="entry name" value="MULTIDRUG RESISTANCE PROTEIN NORM-RELATED"/>
    <property type="match status" value="1"/>
</dbReference>
<feature type="transmembrane region" description="Helical" evidence="2">
    <location>
        <begin position="130"/>
        <end position="148"/>
    </location>
</feature>
<dbReference type="GO" id="GO:0005886">
    <property type="term" value="C:plasma membrane"/>
    <property type="evidence" value="ECO:0007669"/>
    <property type="project" value="TreeGrafter"/>
</dbReference>
<feature type="transmembrane region" description="Helical" evidence="2">
    <location>
        <begin position="190"/>
        <end position="211"/>
    </location>
</feature>
<keyword evidence="2" id="KW-0812">Transmembrane</keyword>
<dbReference type="InterPro" id="IPR050222">
    <property type="entry name" value="MATE_MdtK"/>
</dbReference>
<feature type="transmembrane region" description="Helical" evidence="2">
    <location>
        <begin position="57"/>
        <end position="77"/>
    </location>
</feature>
<feature type="transmembrane region" description="Helical" evidence="2">
    <location>
        <begin position="160"/>
        <end position="184"/>
    </location>
</feature>
<accession>X7EE09</accession>
<dbReference type="EMBL" id="JALZ01000027">
    <property type="protein sequence ID" value="ETX13401.1"/>
    <property type="molecule type" value="Genomic_DNA"/>
</dbReference>
<comment type="caution">
    <text evidence="3">The sequence shown here is derived from an EMBL/GenBank/DDBJ whole genome shotgun (WGS) entry which is preliminary data.</text>
</comment>
<evidence type="ECO:0000313" key="4">
    <source>
        <dbReference type="Proteomes" id="UP000022447"/>
    </source>
</evidence>
<keyword evidence="2" id="KW-1133">Transmembrane helix</keyword>
<dbReference type="RefSeq" id="WP_037265175.1">
    <property type="nucleotide sequence ID" value="NZ_JALZ01000027.1"/>
</dbReference>
<name>X7EE09_9RHOB</name>
<organism evidence="3 4">
    <name type="scientific">Roseivivax halodurans JCM 10272</name>
    <dbReference type="NCBI Taxonomy" id="1449350"/>
    <lineage>
        <taxon>Bacteria</taxon>
        <taxon>Pseudomonadati</taxon>
        <taxon>Pseudomonadota</taxon>
        <taxon>Alphaproteobacteria</taxon>
        <taxon>Rhodobacterales</taxon>
        <taxon>Roseobacteraceae</taxon>
        <taxon>Roseivivax</taxon>
    </lineage>
</organism>
<dbReference type="OrthoDB" id="9780160at2"/>
<dbReference type="eggNOG" id="COG0534">
    <property type="taxonomic scope" value="Bacteria"/>
</dbReference>
<feature type="transmembrane region" description="Helical" evidence="2">
    <location>
        <begin position="310"/>
        <end position="332"/>
    </location>
</feature>
<dbReference type="PATRIC" id="fig|1449350.3.peg.3426"/>
<feature type="transmembrane region" description="Helical" evidence="2">
    <location>
        <begin position="416"/>
        <end position="436"/>
    </location>
</feature>
<dbReference type="STRING" id="1449350.OCH239_10490"/>
<feature type="transmembrane region" description="Helical" evidence="2">
    <location>
        <begin position="356"/>
        <end position="377"/>
    </location>
</feature>
<reference evidence="3 4" key="1">
    <citation type="submission" date="2014-01" db="EMBL/GenBank/DDBJ databases">
        <title>Roseivivax halodurans JCM 10272 Genome Sequencing.</title>
        <authorList>
            <person name="Lai Q."/>
            <person name="Li G."/>
            <person name="Shao Z."/>
        </authorList>
    </citation>
    <scope>NUCLEOTIDE SEQUENCE [LARGE SCALE GENOMIC DNA]</scope>
    <source>
        <strain evidence="3 4">JCM 10272</strain>
    </source>
</reference>
<dbReference type="GO" id="GO:0015297">
    <property type="term" value="F:antiporter activity"/>
    <property type="evidence" value="ECO:0007669"/>
    <property type="project" value="InterPro"/>
</dbReference>
<evidence type="ECO:0000256" key="2">
    <source>
        <dbReference type="SAM" id="Phobius"/>
    </source>
</evidence>
<dbReference type="Proteomes" id="UP000022447">
    <property type="component" value="Unassembled WGS sequence"/>
</dbReference>
<protein>
    <submittedName>
        <fullName evidence="3">Uncharacterized protein</fullName>
    </submittedName>
</protein>
<dbReference type="PANTHER" id="PTHR43298:SF2">
    <property type="entry name" value="FMN_FAD EXPORTER YEEO-RELATED"/>
    <property type="match status" value="1"/>
</dbReference>
<evidence type="ECO:0000313" key="3">
    <source>
        <dbReference type="EMBL" id="ETX13401.1"/>
    </source>
</evidence>
<feature type="transmembrane region" description="Helical" evidence="2">
    <location>
        <begin position="21"/>
        <end position="45"/>
    </location>
</feature>
<sequence>MSNSASSSTTVTAFSIVRTALSIGAFYLTEILVGLTDLAVVGALGTTPLAAVGLAKTILLSVMVVGFAVLSIGTVLMAERSDPETCGRVVVASILVAVPLVVMAICIAWGANPILAASGYDADLVADFDAYATVFAWALVPAFLFAALKNVLNAVGRTVAVAWFSVGIVLGNLALSIVLVHGLWAWEGLGVAGAAWATVAVNGAAALGLLIHVQRSGFVRFGAIRAQEVCRSAGEIIRLGWAAGAQQALESVLFVVVLYLLGLHSVLWLAAGTVVFAVMELNYAASGAVGEVLAARLAAARAAGGDLRRLLNIGVGVSGLAAASLALMVGVFTESAVALFSGAETSPDGRALMSQVLRWTAPIFLFDAWQIVFMHALRGLRRTVLPMVLSTTCYWAVGLGGGLVLAELAGLGAPGIWTGFCGGLTSAAILLGAMAFNCSELIRRAE</sequence>
<dbReference type="InterPro" id="IPR002528">
    <property type="entry name" value="MATE_fam"/>
</dbReference>
<keyword evidence="2" id="KW-0472">Membrane</keyword>
<feature type="transmembrane region" description="Helical" evidence="2">
    <location>
        <begin position="89"/>
        <end position="110"/>
    </location>
</feature>
<keyword evidence="4" id="KW-1185">Reference proteome</keyword>
<feature type="transmembrane region" description="Helical" evidence="2">
    <location>
        <begin position="252"/>
        <end position="277"/>
    </location>
</feature>
<evidence type="ECO:0000256" key="1">
    <source>
        <dbReference type="ARBA" id="ARBA00022448"/>
    </source>
</evidence>
<keyword evidence="1" id="KW-0813">Transport</keyword>